<dbReference type="Gene3D" id="3.30.450.40">
    <property type="match status" value="1"/>
</dbReference>
<dbReference type="Pfam" id="PF03861">
    <property type="entry name" value="ANTAR"/>
    <property type="match status" value="1"/>
</dbReference>
<feature type="domain" description="ANTAR" evidence="3">
    <location>
        <begin position="170"/>
        <end position="231"/>
    </location>
</feature>
<dbReference type="InterPro" id="IPR012074">
    <property type="entry name" value="GAF_ANTAR"/>
</dbReference>
<accession>A0A511F9B7</accession>
<keyword evidence="6" id="KW-1185">Reference proteome</keyword>
<sequence length="246" mass="25996">MTRGTHLAALTSSLAALAEEQDVVSTLVEAVGASAETLDGDVGVVVSEDLTAPRAGRLDLLAASSHAAASLELYQLQVDSGPCLDAVAEDADVSVVGDAAMRERWPRLAPALSRAGYHAVHAFVLRWRGQPFGALNVFLPRAHPLTADERQTARGFADIAAVAIVHAGDRPDLASVAEAVRATAEHRALLEQAKGALRYLLDADEGQAFTVLAQRARATRAPITEVAREVMETVTAGRRPDWLPDA</sequence>
<dbReference type="InterPro" id="IPR005561">
    <property type="entry name" value="ANTAR"/>
</dbReference>
<evidence type="ECO:0000313" key="6">
    <source>
        <dbReference type="Proteomes" id="UP000321723"/>
    </source>
</evidence>
<dbReference type="AlphaFoldDB" id="A0A511F9B7"/>
<dbReference type="Pfam" id="PF01590">
    <property type="entry name" value="GAF"/>
    <property type="match status" value="1"/>
</dbReference>
<dbReference type="GO" id="GO:0003723">
    <property type="term" value="F:RNA binding"/>
    <property type="evidence" value="ECO:0007669"/>
    <property type="project" value="InterPro"/>
</dbReference>
<evidence type="ECO:0000259" key="3">
    <source>
        <dbReference type="PROSITE" id="PS50921"/>
    </source>
</evidence>
<evidence type="ECO:0000256" key="1">
    <source>
        <dbReference type="ARBA" id="ARBA00023015"/>
    </source>
</evidence>
<evidence type="ECO:0000313" key="7">
    <source>
        <dbReference type="Proteomes" id="UP000564629"/>
    </source>
</evidence>
<dbReference type="Proteomes" id="UP000564629">
    <property type="component" value="Unassembled WGS sequence"/>
</dbReference>
<dbReference type="InterPro" id="IPR029016">
    <property type="entry name" value="GAF-like_dom_sf"/>
</dbReference>
<name>A0A511F9B7_9CELL</name>
<dbReference type="PIRSF" id="PIRSF036625">
    <property type="entry name" value="GAF_ANTAR"/>
    <property type="match status" value="1"/>
</dbReference>
<dbReference type="SMART" id="SM01012">
    <property type="entry name" value="ANTAR"/>
    <property type="match status" value="1"/>
</dbReference>
<dbReference type="Proteomes" id="UP000321723">
    <property type="component" value="Unassembled WGS sequence"/>
</dbReference>
<protein>
    <submittedName>
        <fullName evidence="5">GAF domain-containing protein</fullName>
    </submittedName>
</protein>
<dbReference type="SUPFAM" id="SSF55781">
    <property type="entry name" value="GAF domain-like"/>
    <property type="match status" value="1"/>
</dbReference>
<dbReference type="Gene3D" id="1.10.10.10">
    <property type="entry name" value="Winged helix-like DNA-binding domain superfamily/Winged helix DNA-binding domain"/>
    <property type="match status" value="1"/>
</dbReference>
<reference evidence="5 7" key="2">
    <citation type="submission" date="2020-08" db="EMBL/GenBank/DDBJ databases">
        <title>Sequencing the genomes of 1000 actinobacteria strains.</title>
        <authorList>
            <person name="Klenk H.-P."/>
        </authorList>
    </citation>
    <scope>NUCLEOTIDE SEQUENCE [LARGE SCALE GENOMIC DNA]</scope>
    <source>
        <strain evidence="5 7">DSM 9581</strain>
    </source>
</reference>
<evidence type="ECO:0000256" key="2">
    <source>
        <dbReference type="ARBA" id="ARBA00023163"/>
    </source>
</evidence>
<proteinExistence type="predicted"/>
<dbReference type="EMBL" id="BJVQ01000007">
    <property type="protein sequence ID" value="GEL45805.1"/>
    <property type="molecule type" value="Genomic_DNA"/>
</dbReference>
<keyword evidence="2" id="KW-0804">Transcription</keyword>
<dbReference type="InterPro" id="IPR003018">
    <property type="entry name" value="GAF"/>
</dbReference>
<dbReference type="EMBL" id="JACHDN010000001">
    <property type="protein sequence ID" value="MBB5471965.1"/>
    <property type="molecule type" value="Genomic_DNA"/>
</dbReference>
<reference evidence="4 6" key="1">
    <citation type="submission" date="2019-07" db="EMBL/GenBank/DDBJ databases">
        <title>Whole genome shotgun sequence of Cellulomonas hominis NBRC 16055.</title>
        <authorList>
            <person name="Hosoyama A."/>
            <person name="Uohara A."/>
            <person name="Ohji S."/>
            <person name="Ichikawa N."/>
        </authorList>
    </citation>
    <scope>NUCLEOTIDE SEQUENCE [LARGE SCALE GENOMIC DNA]</scope>
    <source>
        <strain evidence="4 6">NBRC 16055</strain>
    </source>
</reference>
<dbReference type="PROSITE" id="PS50921">
    <property type="entry name" value="ANTAR"/>
    <property type="match status" value="1"/>
</dbReference>
<dbReference type="InterPro" id="IPR036388">
    <property type="entry name" value="WH-like_DNA-bd_sf"/>
</dbReference>
<dbReference type="RefSeq" id="WP_146834265.1">
    <property type="nucleotide sequence ID" value="NZ_BJVQ01000007.1"/>
</dbReference>
<organism evidence="4 6">
    <name type="scientific">Cellulomonas hominis</name>
    <dbReference type="NCBI Taxonomy" id="156981"/>
    <lineage>
        <taxon>Bacteria</taxon>
        <taxon>Bacillati</taxon>
        <taxon>Actinomycetota</taxon>
        <taxon>Actinomycetes</taxon>
        <taxon>Micrococcales</taxon>
        <taxon>Cellulomonadaceae</taxon>
        <taxon>Cellulomonas</taxon>
    </lineage>
</organism>
<comment type="caution">
    <text evidence="4">The sequence shown here is derived from an EMBL/GenBank/DDBJ whole genome shotgun (WGS) entry which is preliminary data.</text>
</comment>
<gene>
    <name evidence="4" type="ORF">CHO01_09210</name>
    <name evidence="5" type="ORF">HNR08_000701</name>
</gene>
<evidence type="ECO:0000313" key="5">
    <source>
        <dbReference type="EMBL" id="MBB5471965.1"/>
    </source>
</evidence>
<keyword evidence="1" id="KW-0805">Transcription regulation</keyword>
<evidence type="ECO:0000313" key="4">
    <source>
        <dbReference type="EMBL" id="GEL45805.1"/>
    </source>
</evidence>
<dbReference type="OrthoDB" id="3683444at2"/>